<dbReference type="InterPro" id="IPR002410">
    <property type="entry name" value="Peptidase_S33"/>
</dbReference>
<dbReference type="SUPFAM" id="SSF53474">
    <property type="entry name" value="alpha/beta-Hydrolases"/>
    <property type="match status" value="1"/>
</dbReference>
<proteinExistence type="predicted"/>
<evidence type="ECO:0000313" key="5">
    <source>
        <dbReference type="Proteomes" id="UP001210231"/>
    </source>
</evidence>
<feature type="signal peptide" evidence="2">
    <location>
        <begin position="1"/>
        <end position="21"/>
    </location>
</feature>
<accession>A0ABT4UL37</accession>
<keyword evidence="1 4" id="KW-0378">Hydrolase</keyword>
<keyword evidence="2" id="KW-0732">Signal</keyword>
<dbReference type="PANTHER" id="PTHR43798:SF5">
    <property type="entry name" value="MONOACYLGLYCEROL LIPASE ABHD6"/>
    <property type="match status" value="1"/>
</dbReference>
<gene>
    <name evidence="4" type="ORF">O3P16_12125</name>
</gene>
<reference evidence="4 5" key="1">
    <citation type="submission" date="2022-12" db="EMBL/GenBank/DDBJ databases">
        <title>Chitinophagaceae gen. sp. nov., a new member of the family Chitinophagaceae, isolated from soil in a chemical factory.</title>
        <authorList>
            <person name="Ke Z."/>
        </authorList>
    </citation>
    <scope>NUCLEOTIDE SEQUENCE [LARGE SCALE GENOMIC DNA]</scope>
    <source>
        <strain evidence="4 5">LY-5</strain>
    </source>
</reference>
<evidence type="ECO:0000259" key="3">
    <source>
        <dbReference type="Pfam" id="PF12146"/>
    </source>
</evidence>
<keyword evidence="5" id="KW-1185">Reference proteome</keyword>
<dbReference type="Gene3D" id="3.40.50.1820">
    <property type="entry name" value="alpha/beta hydrolase"/>
    <property type="match status" value="1"/>
</dbReference>
<protein>
    <submittedName>
        <fullName evidence="4">Alpha/beta hydrolase</fullName>
    </submittedName>
</protein>
<dbReference type="PANTHER" id="PTHR43798">
    <property type="entry name" value="MONOACYLGLYCEROL LIPASE"/>
    <property type="match status" value="1"/>
</dbReference>
<dbReference type="Pfam" id="PF12146">
    <property type="entry name" value="Hydrolase_4"/>
    <property type="match status" value="1"/>
</dbReference>
<evidence type="ECO:0000256" key="1">
    <source>
        <dbReference type="ARBA" id="ARBA00022801"/>
    </source>
</evidence>
<dbReference type="InterPro" id="IPR029058">
    <property type="entry name" value="AB_hydrolase_fold"/>
</dbReference>
<dbReference type="InterPro" id="IPR050266">
    <property type="entry name" value="AB_hydrolase_sf"/>
</dbReference>
<evidence type="ECO:0000256" key="2">
    <source>
        <dbReference type="SAM" id="SignalP"/>
    </source>
</evidence>
<dbReference type="PRINTS" id="PR00793">
    <property type="entry name" value="PROAMNOPTASE"/>
</dbReference>
<comment type="caution">
    <text evidence="4">The sequence shown here is derived from an EMBL/GenBank/DDBJ whole genome shotgun (WGS) entry which is preliminary data.</text>
</comment>
<dbReference type="RefSeq" id="WP_407031885.1">
    <property type="nucleotide sequence ID" value="NZ_JAQGEF010000014.1"/>
</dbReference>
<name>A0ABT4UL37_9BACT</name>
<feature type="chain" id="PRO_5045173478" evidence="2">
    <location>
        <begin position="22"/>
        <end position="316"/>
    </location>
</feature>
<sequence length="316" mass="36042">MSNKLIALFILLSGIFCKTFAQTSQPVYDTLQIGGIKQVVSYKGSPDSAIILFLHGGPGSSRMRQADLFSNELEKHFLVVQWDQREAGRTAALNKSPLPITIERMENDSYELIVALLQKFNAKKLFLAGESWGNVPGFKMAEKHPELLHAYLAFSPVIDQAKSERILIEKLKASMKGNPVAQKELASIKVPFENSEQIYYSRKWMFHYDGNPFADKDTAAVKQYLQNWSDIWLPTWNKAIQRNLFKTLPKINCPVYFFIGNKDLQTNHEIATSYFQKLQAPHKKIYAFRNAGHSVLTEESAQVQKIIIEEILSRLK</sequence>
<feature type="domain" description="Serine aminopeptidase S33" evidence="3">
    <location>
        <begin position="48"/>
        <end position="299"/>
    </location>
</feature>
<dbReference type="Proteomes" id="UP001210231">
    <property type="component" value="Unassembled WGS sequence"/>
</dbReference>
<dbReference type="GO" id="GO:0016787">
    <property type="term" value="F:hydrolase activity"/>
    <property type="evidence" value="ECO:0007669"/>
    <property type="project" value="UniProtKB-KW"/>
</dbReference>
<dbReference type="InterPro" id="IPR022742">
    <property type="entry name" value="Hydrolase_4"/>
</dbReference>
<organism evidence="4 5">
    <name type="scientific">Polluticaenibacter yanchengensis</name>
    <dbReference type="NCBI Taxonomy" id="3014562"/>
    <lineage>
        <taxon>Bacteria</taxon>
        <taxon>Pseudomonadati</taxon>
        <taxon>Bacteroidota</taxon>
        <taxon>Chitinophagia</taxon>
        <taxon>Chitinophagales</taxon>
        <taxon>Chitinophagaceae</taxon>
        <taxon>Polluticaenibacter</taxon>
    </lineage>
</organism>
<evidence type="ECO:0000313" key="4">
    <source>
        <dbReference type="EMBL" id="MDA3615558.1"/>
    </source>
</evidence>
<dbReference type="EMBL" id="JAQGEF010000014">
    <property type="protein sequence ID" value="MDA3615558.1"/>
    <property type="molecule type" value="Genomic_DNA"/>
</dbReference>